<dbReference type="KEGG" id="ngr:NAEGRDRAFT_67167"/>
<dbReference type="Gene3D" id="3.60.21.10">
    <property type="match status" value="1"/>
</dbReference>
<feature type="domain" description="Calcineurin-like phosphoesterase" evidence="2">
    <location>
        <begin position="87"/>
        <end position="310"/>
    </location>
</feature>
<accession>D2VE63</accession>
<dbReference type="AlphaFoldDB" id="D2VE63"/>
<feature type="compositionally biased region" description="Low complexity" evidence="1">
    <location>
        <begin position="51"/>
        <end position="64"/>
    </location>
</feature>
<dbReference type="OMA" id="ITIVHMS"/>
<dbReference type="VEuPathDB" id="AmoebaDB:NAEGRDRAFT_67167"/>
<dbReference type="Proteomes" id="UP000006671">
    <property type="component" value="Unassembled WGS sequence"/>
</dbReference>
<gene>
    <name evidence="3" type="ORF">NAEGRDRAFT_67167</name>
</gene>
<evidence type="ECO:0000313" key="4">
    <source>
        <dbReference type="Proteomes" id="UP000006671"/>
    </source>
</evidence>
<dbReference type="PANTHER" id="PTHR12905">
    <property type="entry name" value="METALLOPHOSPHOESTERASE"/>
    <property type="match status" value="1"/>
</dbReference>
<protein>
    <submittedName>
        <fullName evidence="3">Predicted protein</fullName>
    </submittedName>
</protein>
<proteinExistence type="predicted"/>
<dbReference type="GeneID" id="8848886"/>
<dbReference type="GO" id="GO:0016787">
    <property type="term" value="F:hydrolase activity"/>
    <property type="evidence" value="ECO:0007669"/>
    <property type="project" value="InterPro"/>
</dbReference>
<dbReference type="InterPro" id="IPR029052">
    <property type="entry name" value="Metallo-depent_PP-like"/>
</dbReference>
<feature type="region of interest" description="Disordered" evidence="1">
    <location>
        <begin position="1"/>
        <end position="78"/>
    </location>
</feature>
<keyword evidence="4" id="KW-1185">Reference proteome</keyword>
<dbReference type="EMBL" id="GG738866">
    <property type="protein sequence ID" value="EFC44827.1"/>
    <property type="molecule type" value="Genomic_DNA"/>
</dbReference>
<dbReference type="Pfam" id="PF00149">
    <property type="entry name" value="Metallophos"/>
    <property type="match status" value="1"/>
</dbReference>
<dbReference type="OrthoDB" id="630188at2759"/>
<dbReference type="SUPFAM" id="SSF56300">
    <property type="entry name" value="Metallo-dependent phosphatases"/>
    <property type="match status" value="1"/>
</dbReference>
<evidence type="ECO:0000259" key="2">
    <source>
        <dbReference type="Pfam" id="PF00149"/>
    </source>
</evidence>
<evidence type="ECO:0000313" key="3">
    <source>
        <dbReference type="EMBL" id="EFC44827.1"/>
    </source>
</evidence>
<organism evidence="4">
    <name type="scientific">Naegleria gruberi</name>
    <name type="common">Amoeba</name>
    <dbReference type="NCBI Taxonomy" id="5762"/>
    <lineage>
        <taxon>Eukaryota</taxon>
        <taxon>Discoba</taxon>
        <taxon>Heterolobosea</taxon>
        <taxon>Tetramitia</taxon>
        <taxon>Eutetramitia</taxon>
        <taxon>Vahlkampfiidae</taxon>
        <taxon>Naegleria</taxon>
    </lineage>
</organism>
<name>D2VE63_NAEGR</name>
<reference evidence="3 4" key="1">
    <citation type="journal article" date="2010" name="Cell">
        <title>The genome of Naegleria gruberi illuminates early eukaryotic versatility.</title>
        <authorList>
            <person name="Fritz-Laylin L.K."/>
            <person name="Prochnik S.E."/>
            <person name="Ginger M.L."/>
            <person name="Dacks J.B."/>
            <person name="Carpenter M.L."/>
            <person name="Field M.C."/>
            <person name="Kuo A."/>
            <person name="Paredez A."/>
            <person name="Chapman J."/>
            <person name="Pham J."/>
            <person name="Shu S."/>
            <person name="Neupane R."/>
            <person name="Cipriano M."/>
            <person name="Mancuso J."/>
            <person name="Tu H."/>
            <person name="Salamov A."/>
            <person name="Lindquist E."/>
            <person name="Shapiro H."/>
            <person name="Lucas S."/>
            <person name="Grigoriev I.V."/>
            <person name="Cande W.Z."/>
            <person name="Fulton C."/>
            <person name="Rokhsar D.S."/>
            <person name="Dawson S.C."/>
        </authorList>
    </citation>
    <scope>NUCLEOTIDE SEQUENCE [LARGE SCALE GENOMIC DNA]</scope>
    <source>
        <strain evidence="3 4">NEG-M</strain>
    </source>
</reference>
<dbReference type="InterPro" id="IPR051693">
    <property type="entry name" value="UPF0046_metallophosphoest"/>
</dbReference>
<dbReference type="RefSeq" id="XP_002677571.1">
    <property type="nucleotide sequence ID" value="XM_002677525.1"/>
</dbReference>
<feature type="compositionally biased region" description="Polar residues" evidence="1">
    <location>
        <begin position="38"/>
        <end position="50"/>
    </location>
</feature>
<dbReference type="PANTHER" id="PTHR12905:SF0">
    <property type="entry name" value="CALCINEURIN-LIKE PHOSPHOESTERASE DOMAIN-CONTAINING PROTEIN"/>
    <property type="match status" value="1"/>
</dbReference>
<feature type="compositionally biased region" description="Low complexity" evidence="1">
    <location>
        <begin position="1"/>
        <end position="19"/>
    </location>
</feature>
<evidence type="ECO:0000256" key="1">
    <source>
        <dbReference type="SAM" id="MobiDB-lite"/>
    </source>
</evidence>
<sequence length="358" mass="40820">MSASSSFSKWLSGLMSSSSDRCGDEEETKQFEIPSKVDPSTTDNKQIMKQSASSSSNKNKPSESTADREISIDSLPMMEEHPEGKITIVHMSDSHISHQYLKTVPDGDIFIHSGDISHKSEWYDLEDRIENAVQTNPNVNREEMYESVPSIISFNEWIGKLPHKIKIVIAGNHEIGFNGLSPEFIQKRVLKNVIYLQDQSLLINYRGTELLRLYGSPWTTSSRMGFSISWKIIKTKWDKIPLNTDVLITHMPPFGIMDLASTRDDPYYCEYCKKEHKYRGHWGDNHLRNKVIELNSNGRLQAHLYGHVHEFHATAIEPQTKDTPKPLIYSNAASVLTHSDTRIKTPNIIEILPHKNSN</sequence>
<dbReference type="InterPro" id="IPR004843">
    <property type="entry name" value="Calcineurin-like_PHP"/>
</dbReference>
<dbReference type="InParanoid" id="D2VE63"/>
<dbReference type="STRING" id="5762.D2VE63"/>
<dbReference type="eggNOG" id="KOG3947">
    <property type="taxonomic scope" value="Eukaryota"/>
</dbReference>